<evidence type="ECO:0000259" key="1">
    <source>
        <dbReference type="Pfam" id="PF20057"/>
    </source>
</evidence>
<proteinExistence type="predicted"/>
<dbReference type="Proteomes" id="UP001501352">
    <property type="component" value="Unassembled WGS sequence"/>
</dbReference>
<gene>
    <name evidence="2" type="ORF">GCM10009422_01930</name>
</gene>
<feature type="domain" description="DUF6456" evidence="1">
    <location>
        <begin position="105"/>
        <end position="236"/>
    </location>
</feature>
<dbReference type="EMBL" id="BAAAGA010000001">
    <property type="protein sequence ID" value="GAA0610720.1"/>
    <property type="molecule type" value="Genomic_DNA"/>
</dbReference>
<sequence>MSRLDPVDRARRLLTRHGAWLEAVADGYALRLGTRRDAAVLQVVNETAFLQLVERPGLRVRTGGGWIVQKAGAPGASAPPPGRPGVIDGVREVVEGGRRQKLPANLALTSIEWLARHRNASGEPWLTTIEIAAARQLSQEAEAALTGPSVTMRWDALPRSGGGRRSGASEPGERALSAGRRVALALAACGPAKELVDRICIRSSALQVAEQALGLKQRSGKLLLKQGLQALARHYRLL</sequence>
<name>A0ABN1GG26_9CAUL</name>
<dbReference type="RefSeq" id="WP_343788984.1">
    <property type="nucleotide sequence ID" value="NZ_BAAAGA010000001.1"/>
</dbReference>
<protein>
    <submittedName>
        <fullName evidence="2">DUF6456 domain-containing protein</fullName>
    </submittedName>
</protein>
<comment type="caution">
    <text evidence="2">The sequence shown here is derived from an EMBL/GenBank/DDBJ whole genome shotgun (WGS) entry which is preliminary data.</text>
</comment>
<dbReference type="InterPro" id="IPR045599">
    <property type="entry name" value="DUF6456"/>
</dbReference>
<keyword evidence="3" id="KW-1185">Reference proteome</keyword>
<evidence type="ECO:0000313" key="2">
    <source>
        <dbReference type="EMBL" id="GAA0610720.1"/>
    </source>
</evidence>
<dbReference type="Pfam" id="PF20057">
    <property type="entry name" value="DUF6456"/>
    <property type="match status" value="1"/>
</dbReference>
<reference evidence="2 3" key="1">
    <citation type="journal article" date="2019" name="Int. J. Syst. Evol. Microbiol.">
        <title>The Global Catalogue of Microorganisms (GCM) 10K type strain sequencing project: providing services to taxonomists for standard genome sequencing and annotation.</title>
        <authorList>
            <consortium name="The Broad Institute Genomics Platform"/>
            <consortium name="The Broad Institute Genome Sequencing Center for Infectious Disease"/>
            <person name="Wu L."/>
            <person name="Ma J."/>
        </authorList>
    </citation>
    <scope>NUCLEOTIDE SEQUENCE [LARGE SCALE GENOMIC DNA]</scope>
    <source>
        <strain evidence="2 3">JCM 12928</strain>
    </source>
</reference>
<evidence type="ECO:0000313" key="3">
    <source>
        <dbReference type="Proteomes" id="UP001501352"/>
    </source>
</evidence>
<accession>A0ABN1GG26</accession>
<organism evidence="2 3">
    <name type="scientific">Brevundimonas kwangchunensis</name>
    <dbReference type="NCBI Taxonomy" id="322163"/>
    <lineage>
        <taxon>Bacteria</taxon>
        <taxon>Pseudomonadati</taxon>
        <taxon>Pseudomonadota</taxon>
        <taxon>Alphaproteobacteria</taxon>
        <taxon>Caulobacterales</taxon>
        <taxon>Caulobacteraceae</taxon>
        <taxon>Brevundimonas</taxon>
    </lineage>
</organism>